<reference evidence="3 4" key="1">
    <citation type="submission" date="2023-08" db="EMBL/GenBank/DDBJ databases">
        <title>A Necator americanus chromosomal reference genome.</title>
        <authorList>
            <person name="Ilik V."/>
            <person name="Petrzelkova K.J."/>
            <person name="Pardy F."/>
            <person name="Fuh T."/>
            <person name="Niatou-Singa F.S."/>
            <person name="Gouil Q."/>
            <person name="Baker L."/>
            <person name="Ritchie M.E."/>
            <person name="Jex A.R."/>
            <person name="Gazzola D."/>
            <person name="Li H."/>
            <person name="Toshio Fujiwara R."/>
            <person name="Zhan B."/>
            <person name="Aroian R.V."/>
            <person name="Pafco B."/>
            <person name="Schwarz E.M."/>
        </authorList>
    </citation>
    <scope>NUCLEOTIDE SEQUENCE [LARGE SCALE GENOMIC DNA]</scope>
    <source>
        <strain evidence="3 4">Aroian</strain>
        <tissue evidence="3">Whole animal</tissue>
    </source>
</reference>
<organism evidence="3 4">
    <name type="scientific">Necator americanus</name>
    <name type="common">Human hookworm</name>
    <dbReference type="NCBI Taxonomy" id="51031"/>
    <lineage>
        <taxon>Eukaryota</taxon>
        <taxon>Metazoa</taxon>
        <taxon>Ecdysozoa</taxon>
        <taxon>Nematoda</taxon>
        <taxon>Chromadorea</taxon>
        <taxon>Rhabditida</taxon>
        <taxon>Rhabditina</taxon>
        <taxon>Rhabditomorpha</taxon>
        <taxon>Strongyloidea</taxon>
        <taxon>Ancylostomatidae</taxon>
        <taxon>Bunostominae</taxon>
        <taxon>Necator</taxon>
    </lineage>
</organism>
<feature type="region of interest" description="Disordered" evidence="1">
    <location>
        <begin position="43"/>
        <end position="67"/>
    </location>
</feature>
<comment type="caution">
    <text evidence="3">The sequence shown here is derived from an EMBL/GenBank/DDBJ whole genome shotgun (WGS) entry which is preliminary data.</text>
</comment>
<dbReference type="Proteomes" id="UP001303046">
    <property type="component" value="Unassembled WGS sequence"/>
</dbReference>
<dbReference type="EMBL" id="JAVFWL010000003">
    <property type="protein sequence ID" value="KAK6746047.1"/>
    <property type="molecule type" value="Genomic_DNA"/>
</dbReference>
<evidence type="ECO:0000313" key="4">
    <source>
        <dbReference type="Proteomes" id="UP001303046"/>
    </source>
</evidence>
<keyword evidence="4" id="KW-1185">Reference proteome</keyword>
<keyword evidence="2" id="KW-1133">Transmembrane helix</keyword>
<protein>
    <submittedName>
        <fullName evidence="3">Uncharacterized protein</fullName>
    </submittedName>
</protein>
<keyword evidence="2" id="KW-0812">Transmembrane</keyword>
<evidence type="ECO:0000313" key="3">
    <source>
        <dbReference type="EMBL" id="KAK6746047.1"/>
    </source>
</evidence>
<feature type="transmembrane region" description="Helical" evidence="2">
    <location>
        <begin position="117"/>
        <end position="139"/>
    </location>
</feature>
<proteinExistence type="predicted"/>
<evidence type="ECO:0000256" key="2">
    <source>
        <dbReference type="SAM" id="Phobius"/>
    </source>
</evidence>
<sequence length="146" mass="15852">MTKPSREILFPNPERYSSQTDAKVYEPQLNYLVANDLPGNFGTNLSTPRRDEELGWHRDGSEPSMDRAVTTEPLTDYATSALGTTGNAQIRNVAKCGTVRAPTPAPMKAQSHRPCTAYLFMRVIYAALGCVTVGGSSSLTPLGMVE</sequence>
<feature type="compositionally biased region" description="Basic and acidic residues" evidence="1">
    <location>
        <begin position="48"/>
        <end position="65"/>
    </location>
</feature>
<name>A0ABR1D687_NECAM</name>
<keyword evidence="2" id="KW-0472">Membrane</keyword>
<accession>A0ABR1D687</accession>
<evidence type="ECO:0000256" key="1">
    <source>
        <dbReference type="SAM" id="MobiDB-lite"/>
    </source>
</evidence>
<gene>
    <name evidence="3" type="primary">Necator_chrIII.g13035</name>
    <name evidence="3" type="ORF">RB195_012268</name>
</gene>